<comment type="caution">
    <text evidence="1">The sequence shown here is derived from an EMBL/GenBank/DDBJ whole genome shotgun (WGS) entry which is preliminary data.</text>
</comment>
<proteinExistence type="predicted"/>
<evidence type="ECO:0000313" key="2">
    <source>
        <dbReference type="Proteomes" id="UP000538725"/>
    </source>
</evidence>
<dbReference type="Proteomes" id="UP000538725">
    <property type="component" value="Unassembled WGS sequence"/>
</dbReference>
<protein>
    <submittedName>
        <fullName evidence="1">MCM7 factor</fullName>
    </submittedName>
</protein>
<dbReference type="EMBL" id="VZTG01009265">
    <property type="protein sequence ID" value="NXA97060.1"/>
    <property type="molecule type" value="Genomic_DNA"/>
</dbReference>
<accession>A0A7K8A2Y6</accession>
<gene>
    <name evidence="1" type="primary">Mcm7</name>
    <name evidence="1" type="ORF">MELVER_R15534</name>
</gene>
<evidence type="ECO:0000313" key="1">
    <source>
        <dbReference type="EMBL" id="NXA97060.1"/>
    </source>
</evidence>
<organism evidence="1 2">
    <name type="scientific">Melanocharis versteri</name>
    <name type="common">Fan-tailed berrypecker</name>
    <dbReference type="NCBI Taxonomy" id="254552"/>
    <lineage>
        <taxon>Eukaryota</taxon>
        <taxon>Metazoa</taxon>
        <taxon>Chordata</taxon>
        <taxon>Craniata</taxon>
        <taxon>Vertebrata</taxon>
        <taxon>Euteleostomi</taxon>
        <taxon>Archelosauria</taxon>
        <taxon>Archosauria</taxon>
        <taxon>Dinosauria</taxon>
        <taxon>Saurischia</taxon>
        <taxon>Theropoda</taxon>
        <taxon>Coelurosauria</taxon>
        <taxon>Aves</taxon>
        <taxon>Neognathae</taxon>
        <taxon>Neoaves</taxon>
        <taxon>Telluraves</taxon>
        <taxon>Australaves</taxon>
        <taxon>Passeriformes</taxon>
        <taxon>Passeroidea</taxon>
        <taxon>Melanocharitidae</taxon>
        <taxon>Melanocharis</taxon>
    </lineage>
</organism>
<sequence length="68" mass="7245">RCPRPSEAIFGILRELGGRGGRSLPLPHALQALGARGFTPAQVSAALDEYEALDVLQVNPSRTSITFV</sequence>
<feature type="non-terminal residue" evidence="1">
    <location>
        <position position="68"/>
    </location>
</feature>
<reference evidence="1 2" key="1">
    <citation type="submission" date="2019-09" db="EMBL/GenBank/DDBJ databases">
        <title>Bird 10,000 Genomes (B10K) Project - Family phase.</title>
        <authorList>
            <person name="Zhang G."/>
        </authorList>
    </citation>
    <scope>NUCLEOTIDE SEQUENCE [LARGE SCALE GENOMIC DNA]</scope>
    <source>
        <strain evidence="1">B10K-DU-029-37</strain>
        <tissue evidence="1">Liver</tissue>
    </source>
</reference>
<keyword evidence="2" id="KW-1185">Reference proteome</keyword>
<feature type="non-terminal residue" evidence="1">
    <location>
        <position position="1"/>
    </location>
</feature>
<name>A0A7K8A2Y6_9PASE</name>
<dbReference type="AlphaFoldDB" id="A0A7K8A2Y6"/>
<dbReference type="Pfam" id="PF24901">
    <property type="entry name" value="WHD_MCM7"/>
    <property type="match status" value="1"/>
</dbReference>